<evidence type="ECO:0000313" key="11">
    <source>
        <dbReference type="EMBL" id="NDV29019.1"/>
    </source>
</evidence>
<evidence type="ECO:0000256" key="3">
    <source>
        <dbReference type="ARBA" id="ARBA00022741"/>
    </source>
</evidence>
<dbReference type="PROSITE" id="PS00478">
    <property type="entry name" value="LIM_DOMAIN_1"/>
    <property type="match status" value="1"/>
</dbReference>
<feature type="domain" description="Roc" evidence="10">
    <location>
        <begin position="1"/>
        <end position="150"/>
    </location>
</feature>
<feature type="compositionally biased region" description="Low complexity" evidence="6">
    <location>
        <begin position="1321"/>
        <end position="1331"/>
    </location>
</feature>
<feature type="domain" description="LIM zinc-binding" evidence="7">
    <location>
        <begin position="919"/>
        <end position="978"/>
    </location>
</feature>
<dbReference type="SUPFAM" id="SSF52540">
    <property type="entry name" value="P-loop containing nucleoside triphosphate hydrolases"/>
    <property type="match status" value="1"/>
</dbReference>
<keyword evidence="3" id="KW-0547">Nucleotide-binding</keyword>
<proteinExistence type="predicted"/>
<feature type="compositionally biased region" description="Basic residues" evidence="6">
    <location>
        <begin position="1297"/>
        <end position="1306"/>
    </location>
</feature>
<dbReference type="InterPro" id="IPR016137">
    <property type="entry name" value="RGS"/>
</dbReference>
<dbReference type="SMART" id="SM00315">
    <property type="entry name" value="RGS"/>
    <property type="match status" value="1"/>
</dbReference>
<keyword evidence="2" id="KW-0677">Repeat</keyword>
<dbReference type="GO" id="GO:0005829">
    <property type="term" value="C:cytosol"/>
    <property type="evidence" value="ECO:0007669"/>
    <property type="project" value="TreeGrafter"/>
</dbReference>
<feature type="compositionally biased region" description="Basic and acidic residues" evidence="6">
    <location>
        <begin position="1284"/>
        <end position="1296"/>
    </location>
</feature>
<feature type="region of interest" description="Disordered" evidence="6">
    <location>
        <begin position="789"/>
        <end position="812"/>
    </location>
</feature>
<dbReference type="PROSITE" id="PS50023">
    <property type="entry name" value="LIM_DOMAIN_2"/>
    <property type="match status" value="1"/>
</dbReference>
<keyword evidence="5" id="KW-0440">LIM domain</keyword>
<dbReference type="GO" id="GO:0016314">
    <property type="term" value="F:phosphatidylinositol-3,4,5-trisphosphate 3-phosphatase activity"/>
    <property type="evidence" value="ECO:0007669"/>
    <property type="project" value="TreeGrafter"/>
</dbReference>
<dbReference type="PROSITE" id="PS51182">
    <property type="entry name" value="C2_TENSIN"/>
    <property type="match status" value="1"/>
</dbReference>
<evidence type="ECO:0000256" key="4">
    <source>
        <dbReference type="ARBA" id="ARBA00022833"/>
    </source>
</evidence>
<dbReference type="PANTHER" id="PTHR12305">
    <property type="entry name" value="PHOSPHATASE WITH HOMOLOGY TO TENSIN"/>
    <property type="match status" value="1"/>
</dbReference>
<dbReference type="InterPro" id="IPR057263">
    <property type="entry name" value="COR-B"/>
</dbReference>
<dbReference type="SUPFAM" id="SSF57716">
    <property type="entry name" value="Glucocorticoid receptor-like (DNA-binding domain)"/>
    <property type="match status" value="1"/>
</dbReference>
<name>A0A6B2KWA5_9EUKA</name>
<dbReference type="PROSITE" id="PS51424">
    <property type="entry name" value="ROC"/>
    <property type="match status" value="1"/>
</dbReference>
<dbReference type="Pfam" id="PF00412">
    <property type="entry name" value="LIM"/>
    <property type="match status" value="1"/>
</dbReference>
<dbReference type="Pfam" id="PF00615">
    <property type="entry name" value="RGS"/>
    <property type="match status" value="1"/>
</dbReference>
<dbReference type="Gene3D" id="1.10.167.10">
    <property type="entry name" value="Regulator of G-protein Signalling 4, domain 2"/>
    <property type="match status" value="1"/>
</dbReference>
<dbReference type="Gene3D" id="3.90.190.10">
    <property type="entry name" value="Protein tyrosine phosphatase superfamily"/>
    <property type="match status" value="1"/>
</dbReference>
<dbReference type="InterPro" id="IPR014020">
    <property type="entry name" value="Tensin_C2-dom"/>
</dbReference>
<dbReference type="Pfam" id="PF25497">
    <property type="entry name" value="COR-B"/>
    <property type="match status" value="1"/>
</dbReference>
<feature type="region of interest" description="Disordered" evidence="6">
    <location>
        <begin position="1284"/>
        <end position="1335"/>
    </location>
</feature>
<organism evidence="11">
    <name type="scientific">Arcella intermedia</name>
    <dbReference type="NCBI Taxonomy" id="1963864"/>
    <lineage>
        <taxon>Eukaryota</taxon>
        <taxon>Amoebozoa</taxon>
        <taxon>Tubulinea</taxon>
        <taxon>Elardia</taxon>
        <taxon>Arcellinida</taxon>
        <taxon>Sphaerothecina</taxon>
        <taxon>Arcellidae</taxon>
        <taxon>Arcella</taxon>
    </lineage>
</organism>
<dbReference type="InterPro" id="IPR029021">
    <property type="entry name" value="Prot-tyrosine_phosphatase-like"/>
</dbReference>
<dbReference type="InterPro" id="IPR001781">
    <property type="entry name" value="Znf_LIM"/>
</dbReference>
<dbReference type="GO" id="GO:0046872">
    <property type="term" value="F:metal ion binding"/>
    <property type="evidence" value="ECO:0007669"/>
    <property type="project" value="UniProtKB-KW"/>
</dbReference>
<feature type="domain" description="RGS" evidence="8">
    <location>
        <begin position="991"/>
        <end position="1102"/>
    </location>
</feature>
<sequence>MTHNTEGITISSIHTVLDRENIQLNLWDFSGQEFYHNTHSLFIFDKSIYVVVWNMKADPSVSRVPYWLQSINYHAPQSPVILVGTHLDEFRKSYKMKQNLLSKLTQLKEIYLEKFKAINKNLSDVVFVSTTKGSRMKELFRAIGSLYSSVEISKGCSDFRQVLSQLRPRKLQLIHESAPVVEWPGIIKITQHCQIQQGEILNAIQALEMLGEVKYFTPLPETEGKNLNDFQKYKNQQEDGFIVVDTQWAAQLLSSVVGKKVRSHQKNGFLSQSTLCSKVWKPENVPVDLQPQFLRILSACKITYPVGKKLLIPSLLTGVPDNIQTLWPPHHPHVLQYSREYQLDYVPDELFPNLVVQFYKFSKNKPVCWKTGILINIPEKSDILITHLPEKNSIIFSVRAKILASLQESLGHTEMIDFMLFSSNINAKVIDHKEGKEKRRVSAVKRGMDRTGLYKPKTSETIVKRWAPVAVEEKDYKKLLKELTPRLFLAPYPEDVSIPNLLGEISSFTEKTYQVFNLSLTKYDYSIFDGVVVEYPMRNNGVPPFKFLKSCVDDIVSFMQNKGVAVIHGPSGSKSGIGPFVAGCIMIQSGIVTDIPKFLKTNFSDKIRGHMDPSQFRYLEYFKMSKKASKKVENTYHLHRVKLNSVPSFKITGGCDPVYSIEQNGKNIFFSKKLHAMKKESEIDLFCRDLQVTGDITIRFYHKKTTHPMFSLSFNPNLEEITNEKIVFHKAELDYACKDKSEKHFLNKFEVEVYLLLPKQVNDMVVKAKKITEEKNLNFDKSGRFARGKRTKNAENTFNQKPKAEGEETTEEKRQKLIEMGFTHSLSTMPKKRDSEVPKRQTISTPNTPREAAEVQSCYICKKRLRPHQVTMTILPDCIIHYDCLQCNDCGTSLNSPDLKPVIKPDRVICSNCEQEIFPKCEHCDKRIPGIPVTLDTFNWHPECISCSTCSGEISGKEWTYENQLVNCASCTKKQNIKKTVSSPKTLEEEELEEILLSENGKSQFQDFLDTHAMAHYLDFWEKAQQRKEQPKNDRVESGNALIDKYFTDHPQSLLLVVDKPQIDDTNISDLNLFDKSTDMIFKLMAALVPKFIHTDAYLMFVAGLNETPSVEDFEIVIRKAAAVDIVPSSSNDDEDFFSQIDAMLDGDLGLDLKEEPIPQKKSDPEITLKPPVIHHHEVEKPKRVEVIEQKLHEPEEPRKPKTVEIRVAESPKKVEIPVKAQVIEEAIEEEQEMSTPNTVTNQTEPRTTVTSHQQEQNVDPEALEAALRARQIAEFIEKQKALEEEKRKREEEEMKKKRRSVRAQRTRSSQNLVANAALTSVSNPSSSNRPVDPEERAKLAFLKDATEKSRKFGKSMMEYYNEVEELFNIILKIWNLYCEQPKSQALTDKVTTKIDDNSNSLQDSATKFRENANGILMLSMEITKKNLASDYEEAKKILSFGDAVKEKVKSVNLMVFKVKEIGKQLANS</sequence>
<evidence type="ECO:0000256" key="1">
    <source>
        <dbReference type="ARBA" id="ARBA00022723"/>
    </source>
</evidence>
<dbReference type="Gene3D" id="2.10.110.10">
    <property type="entry name" value="Cysteine Rich Protein"/>
    <property type="match status" value="2"/>
</dbReference>
<dbReference type="SUPFAM" id="SSF49562">
    <property type="entry name" value="C2 domain (Calcium/lipid-binding domain, CaLB)"/>
    <property type="match status" value="1"/>
</dbReference>
<dbReference type="SMART" id="SM00132">
    <property type="entry name" value="LIM"/>
    <property type="match status" value="2"/>
</dbReference>
<evidence type="ECO:0000256" key="2">
    <source>
        <dbReference type="ARBA" id="ARBA00022737"/>
    </source>
</evidence>
<dbReference type="InterPro" id="IPR020859">
    <property type="entry name" value="ROC"/>
</dbReference>
<feature type="compositionally biased region" description="Basic and acidic residues" evidence="6">
    <location>
        <begin position="802"/>
        <end position="812"/>
    </location>
</feature>
<dbReference type="GO" id="GO:0016301">
    <property type="term" value="F:kinase activity"/>
    <property type="evidence" value="ECO:0007669"/>
    <property type="project" value="UniProtKB-KW"/>
</dbReference>
<dbReference type="PROSITE" id="PS50132">
    <property type="entry name" value="RGS"/>
    <property type="match status" value="1"/>
</dbReference>
<evidence type="ECO:0000259" key="10">
    <source>
        <dbReference type="PROSITE" id="PS51424"/>
    </source>
</evidence>
<keyword evidence="1 5" id="KW-0479">Metal-binding</keyword>
<dbReference type="InterPro" id="IPR036305">
    <property type="entry name" value="RGS_sf"/>
</dbReference>
<dbReference type="Pfam" id="PF08477">
    <property type="entry name" value="Roc"/>
    <property type="match status" value="1"/>
</dbReference>
<dbReference type="Gene3D" id="2.60.40.1110">
    <property type="match status" value="1"/>
</dbReference>
<evidence type="ECO:0000259" key="8">
    <source>
        <dbReference type="PROSITE" id="PS50132"/>
    </source>
</evidence>
<dbReference type="InterPro" id="IPR044926">
    <property type="entry name" value="RGS_subdomain_2"/>
</dbReference>
<dbReference type="PANTHER" id="PTHR12305:SF60">
    <property type="entry name" value="PHOSPHATIDYLINOSITOL 3,4,5-TRISPHOSPHATE 3-PHOSPHATASE TPTE2-RELATED"/>
    <property type="match status" value="1"/>
</dbReference>
<protein>
    <submittedName>
        <fullName evidence="11">Uncharacterized protein</fullName>
    </submittedName>
</protein>
<evidence type="ECO:0000256" key="6">
    <source>
        <dbReference type="SAM" id="MobiDB-lite"/>
    </source>
</evidence>
<dbReference type="SUPFAM" id="SSF48097">
    <property type="entry name" value="Regulator of G-protein signaling, RGS"/>
    <property type="match status" value="1"/>
</dbReference>
<dbReference type="EMBL" id="GIBP01000050">
    <property type="protein sequence ID" value="NDV29019.1"/>
    <property type="molecule type" value="Transcribed_RNA"/>
</dbReference>
<dbReference type="SMART" id="SM01326">
    <property type="entry name" value="PTEN_C2"/>
    <property type="match status" value="1"/>
</dbReference>
<dbReference type="InterPro" id="IPR027417">
    <property type="entry name" value="P-loop_NTPase"/>
</dbReference>
<dbReference type="InterPro" id="IPR051281">
    <property type="entry name" value="Dual-spec_lipid-protein_phosph"/>
</dbReference>
<dbReference type="Gene3D" id="3.30.70.1390">
    <property type="entry name" value="ROC domain from the Parkinson's disease-associated leucine-rich repeat kinase 2"/>
    <property type="match status" value="1"/>
</dbReference>
<accession>A0A6B2KWA5</accession>
<dbReference type="Gene3D" id="3.40.50.300">
    <property type="entry name" value="P-loop containing nucleotide triphosphate hydrolases"/>
    <property type="match status" value="1"/>
</dbReference>
<dbReference type="GO" id="GO:0005524">
    <property type="term" value="F:ATP binding"/>
    <property type="evidence" value="ECO:0007669"/>
    <property type="project" value="UniProtKB-KW"/>
</dbReference>
<reference evidence="11" key="1">
    <citation type="journal article" date="2020" name="J. Eukaryot. Microbiol.">
        <title>De novo Sequencing, Assembly and Annotation of the Transcriptome for the Free-Living Testate Amoeba Arcella intermedia.</title>
        <authorList>
            <person name="Ribeiro G.M."/>
            <person name="Porfirio-Sousa A.L."/>
            <person name="Maurer-Alcala X.X."/>
            <person name="Katz L.A."/>
            <person name="Lahr D.J.G."/>
        </authorList>
    </citation>
    <scope>NUCLEOTIDE SEQUENCE</scope>
</reference>
<evidence type="ECO:0000259" key="9">
    <source>
        <dbReference type="PROSITE" id="PS51182"/>
    </source>
</evidence>
<feature type="compositionally biased region" description="Polar residues" evidence="6">
    <location>
        <begin position="1307"/>
        <end position="1320"/>
    </location>
</feature>
<feature type="compositionally biased region" description="Polar residues" evidence="6">
    <location>
        <begin position="1234"/>
        <end position="1258"/>
    </location>
</feature>
<feature type="region of interest" description="Disordered" evidence="6">
    <location>
        <begin position="1230"/>
        <end position="1259"/>
    </location>
</feature>
<feature type="domain" description="C2 tensin-type" evidence="9">
    <location>
        <begin position="633"/>
        <end position="758"/>
    </location>
</feature>
<dbReference type="Pfam" id="PF10409">
    <property type="entry name" value="PTEN_C2"/>
    <property type="match status" value="1"/>
</dbReference>
<evidence type="ECO:0000256" key="5">
    <source>
        <dbReference type="PROSITE-ProRule" id="PRU00125"/>
    </source>
</evidence>
<keyword evidence="4 5" id="KW-0862">Zinc</keyword>
<dbReference type="InterPro" id="IPR035892">
    <property type="entry name" value="C2_domain_sf"/>
</dbReference>
<evidence type="ECO:0000259" key="7">
    <source>
        <dbReference type="PROSITE" id="PS50023"/>
    </source>
</evidence>
<feature type="region of interest" description="Disordered" evidence="6">
    <location>
        <begin position="828"/>
        <end position="848"/>
    </location>
</feature>